<dbReference type="InterPro" id="IPR025361">
    <property type="entry name" value="DUF4265"/>
</dbReference>
<protein>
    <submittedName>
        <fullName evidence="1">DUF4265 domain-containing protein</fullName>
    </submittedName>
</protein>
<sequence length="159" mass="17668">MDADLHKLVDERDGVFKVVVSLPEDAWHKFSSELLWAEALEDGTMRVLNTPFFAKGLSYGDVISIKVESDGIFFNSVVSSGGHSTYRLILNESIDDAIFKGRWNDLAELGCIYESFLLGVAYMYAIDVPPSVDVIKVYSLLEAGENDEIWDFDEGNCAG</sequence>
<keyword evidence="1" id="KW-0614">Plasmid</keyword>
<dbReference type="EMBL" id="CP051170">
    <property type="protein sequence ID" value="QOK99217.1"/>
    <property type="molecule type" value="Genomic_DNA"/>
</dbReference>
<dbReference type="Pfam" id="PF14085">
    <property type="entry name" value="DUF4265"/>
    <property type="match status" value="1"/>
</dbReference>
<dbReference type="Proteomes" id="UP000593970">
    <property type="component" value="Plasmid pUW774mp"/>
</dbReference>
<proteinExistence type="predicted"/>
<gene>
    <name evidence="1" type="ORF">HF909_22995</name>
</gene>
<evidence type="ECO:0000313" key="1">
    <source>
        <dbReference type="EMBL" id="QOK99217.1"/>
    </source>
</evidence>
<name>A0AA92JQW4_RALSL</name>
<accession>A0AA92JQW4</accession>
<evidence type="ECO:0000313" key="2">
    <source>
        <dbReference type="Proteomes" id="UP000593970"/>
    </source>
</evidence>
<geneLocation type="plasmid" evidence="1 2">
    <name>pUW774mp</name>
</geneLocation>
<dbReference type="AlphaFoldDB" id="A0AA92JQW4"/>
<organism evidence="1 2">
    <name type="scientific">Ralstonia solanacearum</name>
    <name type="common">Pseudomonas solanacearum</name>
    <dbReference type="NCBI Taxonomy" id="305"/>
    <lineage>
        <taxon>Bacteria</taxon>
        <taxon>Pseudomonadati</taxon>
        <taxon>Pseudomonadota</taxon>
        <taxon>Betaproteobacteria</taxon>
        <taxon>Burkholderiales</taxon>
        <taxon>Burkholderiaceae</taxon>
        <taxon>Ralstonia</taxon>
        <taxon>Ralstonia solanacearum species complex</taxon>
    </lineage>
</organism>
<reference evidence="2" key="1">
    <citation type="submission" date="2020-04" db="EMBL/GenBank/DDBJ databases">
        <title>Ralstonia solanacearum UW576, UW763, UW773, and UW774.</title>
        <authorList>
            <person name="Steidl O."/>
            <person name="Truchon A."/>
            <person name="Allen C."/>
        </authorList>
    </citation>
    <scope>NUCLEOTIDE SEQUENCE [LARGE SCALE GENOMIC DNA]</scope>
    <source>
        <strain evidence="2">UW774</strain>
        <plasmid evidence="2">pUW774mp</plasmid>
    </source>
</reference>